<dbReference type="SUPFAM" id="SSF101898">
    <property type="entry name" value="NHL repeat"/>
    <property type="match status" value="1"/>
</dbReference>
<dbReference type="Proteomes" id="UP001165297">
    <property type="component" value="Unassembled WGS sequence"/>
</dbReference>
<name>A0ABS8AB71_9BACT</name>
<keyword evidence="1" id="KW-0732">Signal</keyword>
<dbReference type="Pfam" id="PF17164">
    <property type="entry name" value="DUF5122"/>
    <property type="match status" value="13"/>
</dbReference>
<reference evidence="2" key="1">
    <citation type="submission" date="2021-10" db="EMBL/GenBank/DDBJ databases">
        <authorList>
            <person name="Dean J.D."/>
            <person name="Kim M.K."/>
            <person name="Newey C.N."/>
            <person name="Stoker T.S."/>
            <person name="Thompson D.W."/>
            <person name="Grose J.H."/>
        </authorList>
    </citation>
    <scope>NUCLEOTIDE SEQUENCE</scope>
    <source>
        <strain evidence="2">BT635</strain>
    </source>
</reference>
<protein>
    <submittedName>
        <fullName evidence="2">T9SS type A sorting domain-containing protein</fullName>
    </submittedName>
</protein>
<dbReference type="InterPro" id="IPR013431">
    <property type="entry name" value="Delta_60_rpt"/>
</dbReference>
<sequence length="853" mass="87176">MGNTSTLWCRVALCACLISTAATGAQAQTLDPTFQPTVLKNPLTTSDFLTRAMLVQPDGKVVVTGAYDYLDGAITSTVRRLNADGTPDAAFLAQTGLGPDVSFGQALALQTDGKILVGGAYAYYNGVPTGSLAQLNANGSVDAGFNAGGTGFFGGVGGSTVRSLAVQPDGKILVGGMLTTYNGTPVGAIMRLNTNGTLDPTFALGTGGIANNGGAGTVEAIVVQTDGKIVIGGTFTTVGGTTVGSIARLNATGSLDNTFTTGSGVNAQVRALAQQPDGKLLVGGLFTQFNGQPSPSLIRLNLSGSPDNTFTGGTVLSGEGIFRIRLRADGSLLVAGRFSTYNGVARGSIARLGANGALDTGFAQGAGATVGSIANLVYDVTDIAGGQLLAGGAFLSFNNTARTGLVRLTSTGTLDATYNPVYEKRGTVDRVTPLADGRLVVQGNFTSFNGTTVTNARPHLLNADGSYNSTINPAVSGSLFVQPDGRIYVVGSTGTGTGTIRRLLPTGGLDASFTVVNLTTTTGNIATEVKELPNGQVLLFGFFNTVNGLARPGIARVSASGALDASFAPTATPWTAANAYPIIDGVQENGQLLVRWSDANRGYLTRLNADGSVDNTFSLGSAGGPTSFFTAYVLRGGKLLVSGNFTSFNGQAAPNGLARLNANGSPDATFTAAKAGSVGIVPQPDGRILLLNRVVATNTTELSRLNADGSLDGTFQPVTVPGGYFFGTGLNSNGIVLQPQDGKILLFGPFTRVNGQQRVGLARLTNSLLTSNRGMAAVPTLDVFPNPAHSAATLQLEPGPTAREAQLLDQLGRPVRTFLVPARAAAASLNVQGLPAGLYLLRCQGATQKLLVK</sequence>
<dbReference type="InterPro" id="IPR026444">
    <property type="entry name" value="Secre_tail"/>
</dbReference>
<dbReference type="RefSeq" id="WP_226184834.1">
    <property type="nucleotide sequence ID" value="NZ_JAJADQ010000004.1"/>
</dbReference>
<feature type="chain" id="PRO_5046740223" evidence="1">
    <location>
        <begin position="28"/>
        <end position="853"/>
    </location>
</feature>
<dbReference type="Gene3D" id="2.80.10.50">
    <property type="match status" value="6"/>
</dbReference>
<gene>
    <name evidence="2" type="ORF">LGH70_08655</name>
</gene>
<accession>A0ABS8AB71</accession>
<dbReference type="NCBIfam" id="TIGR02608">
    <property type="entry name" value="delta_60_rpt"/>
    <property type="match status" value="12"/>
</dbReference>
<evidence type="ECO:0000313" key="2">
    <source>
        <dbReference type="EMBL" id="MCB2377648.1"/>
    </source>
</evidence>
<comment type="caution">
    <text evidence="2">The sequence shown here is derived from an EMBL/GenBank/DDBJ whole genome shotgun (WGS) entry which is preliminary data.</text>
</comment>
<dbReference type="EMBL" id="JAJADQ010000004">
    <property type="protein sequence ID" value="MCB2377648.1"/>
    <property type="molecule type" value="Genomic_DNA"/>
</dbReference>
<organism evidence="2 3">
    <name type="scientific">Hymenobacter nitidus</name>
    <dbReference type="NCBI Taxonomy" id="2880929"/>
    <lineage>
        <taxon>Bacteria</taxon>
        <taxon>Pseudomonadati</taxon>
        <taxon>Bacteroidota</taxon>
        <taxon>Cytophagia</taxon>
        <taxon>Cytophagales</taxon>
        <taxon>Hymenobacteraceae</taxon>
        <taxon>Hymenobacter</taxon>
    </lineage>
</organism>
<evidence type="ECO:0000313" key="3">
    <source>
        <dbReference type="Proteomes" id="UP001165297"/>
    </source>
</evidence>
<dbReference type="NCBIfam" id="TIGR04183">
    <property type="entry name" value="Por_Secre_tail"/>
    <property type="match status" value="1"/>
</dbReference>
<proteinExistence type="predicted"/>
<feature type="signal peptide" evidence="1">
    <location>
        <begin position="1"/>
        <end position="27"/>
    </location>
</feature>
<keyword evidence="3" id="KW-1185">Reference proteome</keyword>
<evidence type="ECO:0000256" key="1">
    <source>
        <dbReference type="SAM" id="SignalP"/>
    </source>
</evidence>
<dbReference type="SUPFAM" id="SSF63829">
    <property type="entry name" value="Calcium-dependent phosphotriesterase"/>
    <property type="match status" value="1"/>
</dbReference>